<keyword evidence="3" id="KW-0540">Nuclease</keyword>
<evidence type="ECO:0000313" key="12">
    <source>
        <dbReference type="Proteomes" id="UP001274896"/>
    </source>
</evidence>
<dbReference type="Gene3D" id="3.30.420.10">
    <property type="entry name" value="Ribonuclease H-like superfamily/Ribonuclease H"/>
    <property type="match status" value="1"/>
</dbReference>
<dbReference type="Proteomes" id="UP001274896">
    <property type="component" value="Unassembled WGS sequence"/>
</dbReference>
<name>A0AAE0UXH7_9TELE</name>
<dbReference type="PANTHER" id="PTHR37984:SF5">
    <property type="entry name" value="PROTEIN NYNRIN-LIKE"/>
    <property type="match status" value="1"/>
</dbReference>
<evidence type="ECO:0000256" key="7">
    <source>
        <dbReference type="ARBA" id="ARBA00039658"/>
    </source>
</evidence>
<evidence type="ECO:0000256" key="6">
    <source>
        <dbReference type="ARBA" id="ARBA00022918"/>
    </source>
</evidence>
<keyword evidence="2" id="KW-0548">Nucleotidyltransferase</keyword>
<dbReference type="InterPro" id="IPR012337">
    <property type="entry name" value="RNaseH-like_sf"/>
</dbReference>
<keyword evidence="4" id="KW-0255">Endonuclease</keyword>
<dbReference type="Gene3D" id="1.10.340.70">
    <property type="match status" value="1"/>
</dbReference>
<feature type="domain" description="Reverse transcriptase RNase H-like" evidence="9">
    <location>
        <begin position="4"/>
        <end position="67"/>
    </location>
</feature>
<proteinExistence type="predicted"/>
<organism evidence="11 12">
    <name type="scientific">Hemibagrus guttatus</name>
    <dbReference type="NCBI Taxonomy" id="175788"/>
    <lineage>
        <taxon>Eukaryota</taxon>
        <taxon>Metazoa</taxon>
        <taxon>Chordata</taxon>
        <taxon>Craniata</taxon>
        <taxon>Vertebrata</taxon>
        <taxon>Euteleostomi</taxon>
        <taxon>Actinopterygii</taxon>
        <taxon>Neopterygii</taxon>
        <taxon>Teleostei</taxon>
        <taxon>Ostariophysi</taxon>
        <taxon>Siluriformes</taxon>
        <taxon>Bagridae</taxon>
        <taxon>Hemibagrus</taxon>
    </lineage>
</organism>
<comment type="caution">
    <text evidence="11">The sequence shown here is derived from an EMBL/GenBank/DDBJ whole genome shotgun (WGS) entry which is preliminary data.</text>
</comment>
<accession>A0AAE0UXH7</accession>
<dbReference type="InterPro" id="IPR050951">
    <property type="entry name" value="Retrovirus_Pol_polyprotein"/>
</dbReference>
<evidence type="ECO:0000259" key="10">
    <source>
        <dbReference type="Pfam" id="PF17921"/>
    </source>
</evidence>
<feature type="domain" description="Integrase zinc-binding" evidence="10">
    <location>
        <begin position="118"/>
        <end position="174"/>
    </location>
</feature>
<dbReference type="InterPro" id="IPR036397">
    <property type="entry name" value="RNaseH_sf"/>
</dbReference>
<feature type="region of interest" description="Disordered" evidence="8">
    <location>
        <begin position="296"/>
        <end position="336"/>
    </location>
</feature>
<dbReference type="SUPFAM" id="SSF56672">
    <property type="entry name" value="DNA/RNA polymerases"/>
    <property type="match status" value="1"/>
</dbReference>
<dbReference type="GO" id="GO:0003964">
    <property type="term" value="F:RNA-directed DNA polymerase activity"/>
    <property type="evidence" value="ECO:0007669"/>
    <property type="project" value="UniProtKB-KW"/>
</dbReference>
<keyword evidence="6" id="KW-0695">RNA-directed DNA polymerase</keyword>
<protein>
    <recommendedName>
        <fullName evidence="7">Gypsy retrotransposon integrase-like protein 1</fullName>
    </recommendedName>
</protein>
<evidence type="ECO:0000256" key="3">
    <source>
        <dbReference type="ARBA" id="ARBA00022722"/>
    </source>
</evidence>
<dbReference type="Pfam" id="PF17921">
    <property type="entry name" value="Integrase_H2C2"/>
    <property type="match status" value="1"/>
</dbReference>
<dbReference type="EMBL" id="JAUCMX010000015">
    <property type="protein sequence ID" value="KAK3521914.1"/>
    <property type="molecule type" value="Genomic_DNA"/>
</dbReference>
<dbReference type="InterPro" id="IPR041373">
    <property type="entry name" value="RT_RNaseH"/>
</dbReference>
<keyword evidence="5" id="KW-0378">Hydrolase</keyword>
<dbReference type="FunFam" id="1.10.340.70:FF:000001">
    <property type="entry name" value="Retrovirus-related Pol polyprotein from transposon gypsy-like Protein"/>
    <property type="match status" value="1"/>
</dbReference>
<evidence type="ECO:0000256" key="4">
    <source>
        <dbReference type="ARBA" id="ARBA00022759"/>
    </source>
</evidence>
<feature type="compositionally biased region" description="Polar residues" evidence="8">
    <location>
        <begin position="301"/>
        <end position="322"/>
    </location>
</feature>
<dbReference type="GO" id="GO:0003676">
    <property type="term" value="F:nucleic acid binding"/>
    <property type="evidence" value="ECO:0007669"/>
    <property type="project" value="InterPro"/>
</dbReference>
<dbReference type="GO" id="GO:0016787">
    <property type="term" value="F:hydrolase activity"/>
    <property type="evidence" value="ECO:0007669"/>
    <property type="project" value="UniProtKB-KW"/>
</dbReference>
<dbReference type="SUPFAM" id="SSF53098">
    <property type="entry name" value="Ribonuclease H-like"/>
    <property type="match status" value="1"/>
</dbReference>
<evidence type="ECO:0000256" key="2">
    <source>
        <dbReference type="ARBA" id="ARBA00022695"/>
    </source>
</evidence>
<sequence>MCTFSKKLSPVEQNYDIGHRELLAIKLALEEWWHWLEGVNHLFEVIMNHKNLQYLREAKRLNPRQARPFPRPSAREPEPILPPNLFVCPKTWSLDDDIHVATEEEPALPGGPDGKEYVPTSLRLSLLDSVHASPGSGHPGRQRTLSLLKERYWWPNIAQDVTRFIRGCSVCAMISTSRRLPESKLVTLPILHCPWSHLGIDFATELPVSNGFSTILVRVDHFSKACKLILLKGLPTALEMAEALISNDILTFQRTLCLIEGLNSFPECGEGSSSCQGCRCVFPLGITHRRMARLNVRSKRSGATSGPTAPTISTTGANTSPGPSIRRTLYARNQPN</sequence>
<keyword evidence="1" id="KW-0808">Transferase</keyword>
<dbReference type="InterPro" id="IPR041588">
    <property type="entry name" value="Integrase_H2C2"/>
</dbReference>
<evidence type="ECO:0000313" key="11">
    <source>
        <dbReference type="EMBL" id="KAK3521914.1"/>
    </source>
</evidence>
<evidence type="ECO:0000256" key="1">
    <source>
        <dbReference type="ARBA" id="ARBA00022679"/>
    </source>
</evidence>
<dbReference type="GO" id="GO:0004519">
    <property type="term" value="F:endonuclease activity"/>
    <property type="evidence" value="ECO:0007669"/>
    <property type="project" value="UniProtKB-KW"/>
</dbReference>
<evidence type="ECO:0000259" key="9">
    <source>
        <dbReference type="Pfam" id="PF17917"/>
    </source>
</evidence>
<reference evidence="11" key="1">
    <citation type="submission" date="2023-06" db="EMBL/GenBank/DDBJ databases">
        <title>Male Hemibagrus guttatus genome.</title>
        <authorList>
            <person name="Bian C."/>
        </authorList>
    </citation>
    <scope>NUCLEOTIDE SEQUENCE</scope>
    <source>
        <strain evidence="11">Male_cb2023</strain>
        <tissue evidence="11">Muscle</tissue>
    </source>
</reference>
<dbReference type="InterPro" id="IPR043502">
    <property type="entry name" value="DNA/RNA_pol_sf"/>
</dbReference>
<evidence type="ECO:0000256" key="8">
    <source>
        <dbReference type="SAM" id="MobiDB-lite"/>
    </source>
</evidence>
<dbReference type="Pfam" id="PF17917">
    <property type="entry name" value="RT_RNaseH"/>
    <property type="match status" value="1"/>
</dbReference>
<keyword evidence="12" id="KW-1185">Reference proteome</keyword>
<evidence type="ECO:0000256" key="5">
    <source>
        <dbReference type="ARBA" id="ARBA00022801"/>
    </source>
</evidence>
<dbReference type="AlphaFoldDB" id="A0AAE0UXH7"/>
<gene>
    <name evidence="11" type="ORF">QTP70_020023</name>
</gene>
<dbReference type="PANTHER" id="PTHR37984">
    <property type="entry name" value="PROTEIN CBG26694"/>
    <property type="match status" value="1"/>
</dbReference>